<dbReference type="Proteomes" id="UP000076761">
    <property type="component" value="Unassembled WGS sequence"/>
</dbReference>
<organism evidence="2 3">
    <name type="scientific">Neolentinus lepideus HHB14362 ss-1</name>
    <dbReference type="NCBI Taxonomy" id="1314782"/>
    <lineage>
        <taxon>Eukaryota</taxon>
        <taxon>Fungi</taxon>
        <taxon>Dikarya</taxon>
        <taxon>Basidiomycota</taxon>
        <taxon>Agaricomycotina</taxon>
        <taxon>Agaricomycetes</taxon>
        <taxon>Gloeophyllales</taxon>
        <taxon>Gloeophyllaceae</taxon>
        <taxon>Neolentinus</taxon>
    </lineage>
</organism>
<dbReference type="InParanoid" id="A0A165U362"/>
<proteinExistence type="predicted"/>
<dbReference type="EMBL" id="KV425561">
    <property type="protein sequence ID" value="KZT27575.1"/>
    <property type="molecule type" value="Genomic_DNA"/>
</dbReference>
<reference evidence="2 3" key="1">
    <citation type="journal article" date="2016" name="Mol. Biol. Evol.">
        <title>Comparative Genomics of Early-Diverging Mushroom-Forming Fungi Provides Insights into the Origins of Lignocellulose Decay Capabilities.</title>
        <authorList>
            <person name="Nagy L.G."/>
            <person name="Riley R."/>
            <person name="Tritt A."/>
            <person name="Adam C."/>
            <person name="Daum C."/>
            <person name="Floudas D."/>
            <person name="Sun H."/>
            <person name="Yadav J.S."/>
            <person name="Pangilinan J."/>
            <person name="Larsson K.H."/>
            <person name="Matsuura K."/>
            <person name="Barry K."/>
            <person name="Labutti K."/>
            <person name="Kuo R."/>
            <person name="Ohm R.A."/>
            <person name="Bhattacharya S.S."/>
            <person name="Shirouzu T."/>
            <person name="Yoshinaga Y."/>
            <person name="Martin F.M."/>
            <person name="Grigoriev I.V."/>
            <person name="Hibbett D.S."/>
        </authorList>
    </citation>
    <scope>NUCLEOTIDE SEQUENCE [LARGE SCALE GENOMIC DNA]</scope>
    <source>
        <strain evidence="2 3">HHB14362 ss-1</strain>
    </source>
</reference>
<evidence type="ECO:0000313" key="3">
    <source>
        <dbReference type="Proteomes" id="UP000076761"/>
    </source>
</evidence>
<protein>
    <submittedName>
        <fullName evidence="2">Uncharacterized protein</fullName>
    </submittedName>
</protein>
<sequence>MSGVYVFKPLLEADQRGIAHASQVSAPPPNGGEDKGPVTSIASRIPGSNSESKQGSETQAPSSVVSIDKSDSTAS</sequence>
<evidence type="ECO:0000313" key="2">
    <source>
        <dbReference type="EMBL" id="KZT27575.1"/>
    </source>
</evidence>
<accession>A0A165U362</accession>
<feature type="compositionally biased region" description="Polar residues" evidence="1">
    <location>
        <begin position="40"/>
        <end position="65"/>
    </location>
</feature>
<name>A0A165U362_9AGAM</name>
<feature type="region of interest" description="Disordered" evidence="1">
    <location>
        <begin position="18"/>
        <end position="75"/>
    </location>
</feature>
<dbReference type="AlphaFoldDB" id="A0A165U362"/>
<keyword evidence="3" id="KW-1185">Reference proteome</keyword>
<gene>
    <name evidence="2" type="ORF">NEOLEDRAFT_1130572</name>
</gene>
<evidence type="ECO:0000256" key="1">
    <source>
        <dbReference type="SAM" id="MobiDB-lite"/>
    </source>
</evidence>